<sequence length="74" mass="8450">MHHKHSQFTDQSDSLPAFFLWVWIRTADSERIGKNILSGFKAQAVIALVCPIFVVVPCPLQFYSPNVAILWLLH</sequence>
<dbReference type="AlphaFoldDB" id="B0JRR9"/>
<keyword evidence="3" id="KW-1185">Reference proteome</keyword>
<evidence type="ECO:0000256" key="1">
    <source>
        <dbReference type="SAM" id="Phobius"/>
    </source>
</evidence>
<accession>B0JRR9</accession>
<evidence type="ECO:0000313" key="2">
    <source>
        <dbReference type="EMBL" id="BAG00819.1"/>
    </source>
</evidence>
<dbReference type="Proteomes" id="UP000001510">
    <property type="component" value="Chromosome"/>
</dbReference>
<keyword evidence="1" id="KW-1133">Transmembrane helix</keyword>
<proteinExistence type="predicted"/>
<name>B0JRR9_MICAN</name>
<organism evidence="2 3">
    <name type="scientific">Microcystis aeruginosa (strain NIES-843 / IAM M-2473)</name>
    <dbReference type="NCBI Taxonomy" id="449447"/>
    <lineage>
        <taxon>Bacteria</taxon>
        <taxon>Bacillati</taxon>
        <taxon>Cyanobacteriota</taxon>
        <taxon>Cyanophyceae</taxon>
        <taxon>Oscillatoriophycideae</taxon>
        <taxon>Chroococcales</taxon>
        <taxon>Microcystaceae</taxon>
        <taxon>Microcystis</taxon>
    </lineage>
</organism>
<dbReference type="PaxDb" id="449447-MAE_09970"/>
<dbReference type="STRING" id="449447.MAE_09970"/>
<keyword evidence="1" id="KW-0812">Transmembrane</keyword>
<dbReference type="HOGENOM" id="CLU_2683733_0_0_3"/>
<keyword evidence="1" id="KW-0472">Membrane</keyword>
<reference evidence="2 3" key="1">
    <citation type="journal article" date="2007" name="DNA Res.">
        <title>Complete genomic structure of the bloom-forming toxic cyanobacterium Microcystis aeruginosa NIES-843.</title>
        <authorList>
            <person name="Kaneko T."/>
            <person name="Nakajima N."/>
            <person name="Okamoto S."/>
            <person name="Suzuki I."/>
            <person name="Tanabe Y."/>
            <person name="Tamaoki M."/>
            <person name="Nakamura Y."/>
            <person name="Kasai F."/>
            <person name="Watanabe A."/>
            <person name="Kawashima K."/>
            <person name="Kishida Y."/>
            <person name="Ono A."/>
            <person name="Shimizu Y."/>
            <person name="Takahashi C."/>
            <person name="Minami C."/>
            <person name="Fujishiro T."/>
            <person name="Kohara M."/>
            <person name="Katoh M."/>
            <person name="Nakazaki N."/>
            <person name="Nakayama S."/>
            <person name="Yamada M."/>
            <person name="Tabata S."/>
            <person name="Watanabe M.M."/>
        </authorList>
    </citation>
    <scope>NUCLEOTIDE SEQUENCE [LARGE SCALE GENOMIC DNA]</scope>
    <source>
        <strain evidence="3">NIES-843 / IAM M-247</strain>
    </source>
</reference>
<dbReference type="EMBL" id="AP009552">
    <property type="protein sequence ID" value="BAG00819.1"/>
    <property type="molecule type" value="Genomic_DNA"/>
</dbReference>
<feature type="transmembrane region" description="Helical" evidence="1">
    <location>
        <begin position="44"/>
        <end position="64"/>
    </location>
</feature>
<dbReference type="EnsemblBacteria" id="BAG00819">
    <property type="protein sequence ID" value="BAG00819"/>
    <property type="gene ID" value="MAE_09970"/>
</dbReference>
<gene>
    <name evidence="2" type="ordered locus">MAE_09970</name>
</gene>
<evidence type="ECO:0000313" key="3">
    <source>
        <dbReference type="Proteomes" id="UP000001510"/>
    </source>
</evidence>
<dbReference type="KEGG" id="mar:MAE_09970"/>
<protein>
    <submittedName>
        <fullName evidence="2">Uncharacterized protein</fullName>
    </submittedName>
</protein>